<comment type="caution">
    <text evidence="1">The sequence shown here is derived from an EMBL/GenBank/DDBJ whole genome shotgun (WGS) entry which is preliminary data.</text>
</comment>
<organism evidence="1 2">
    <name type="scientific">Catharanthus roseus</name>
    <name type="common">Madagascar periwinkle</name>
    <name type="synonym">Vinca rosea</name>
    <dbReference type="NCBI Taxonomy" id="4058"/>
    <lineage>
        <taxon>Eukaryota</taxon>
        <taxon>Viridiplantae</taxon>
        <taxon>Streptophyta</taxon>
        <taxon>Embryophyta</taxon>
        <taxon>Tracheophyta</taxon>
        <taxon>Spermatophyta</taxon>
        <taxon>Magnoliopsida</taxon>
        <taxon>eudicotyledons</taxon>
        <taxon>Gunneridae</taxon>
        <taxon>Pentapetalae</taxon>
        <taxon>asterids</taxon>
        <taxon>lamiids</taxon>
        <taxon>Gentianales</taxon>
        <taxon>Apocynaceae</taxon>
        <taxon>Rauvolfioideae</taxon>
        <taxon>Vinceae</taxon>
        <taxon>Catharanthinae</taxon>
        <taxon>Catharanthus</taxon>
    </lineage>
</organism>
<name>A0ACC0BVS7_CATRO</name>
<dbReference type="EMBL" id="CM044702">
    <property type="protein sequence ID" value="KAI5676719.1"/>
    <property type="molecule type" value="Genomic_DNA"/>
</dbReference>
<gene>
    <name evidence="1" type="ORF">M9H77_07669</name>
</gene>
<proteinExistence type="predicted"/>
<evidence type="ECO:0000313" key="2">
    <source>
        <dbReference type="Proteomes" id="UP001060085"/>
    </source>
</evidence>
<evidence type="ECO:0000313" key="1">
    <source>
        <dbReference type="EMBL" id="KAI5676719.1"/>
    </source>
</evidence>
<keyword evidence="2" id="KW-1185">Reference proteome</keyword>
<accession>A0ACC0BVS7</accession>
<protein>
    <submittedName>
        <fullName evidence="1">Uncharacterized protein</fullName>
    </submittedName>
</protein>
<reference evidence="2" key="1">
    <citation type="journal article" date="2023" name="Nat. Plants">
        <title>Single-cell RNA sequencing provides a high-resolution roadmap for understanding the multicellular compartmentation of specialized metabolism.</title>
        <authorList>
            <person name="Sun S."/>
            <person name="Shen X."/>
            <person name="Li Y."/>
            <person name="Li Y."/>
            <person name="Wang S."/>
            <person name="Li R."/>
            <person name="Zhang H."/>
            <person name="Shen G."/>
            <person name="Guo B."/>
            <person name="Wei J."/>
            <person name="Xu J."/>
            <person name="St-Pierre B."/>
            <person name="Chen S."/>
            <person name="Sun C."/>
        </authorList>
    </citation>
    <scope>NUCLEOTIDE SEQUENCE [LARGE SCALE GENOMIC DNA]</scope>
</reference>
<sequence length="210" mass="22733">MATIFSVLRASFAILLVLLPIATKGDAIPPVLSPLLDNICNDVQCGKGKCEADMGKPFGFVCECESGWKRTRDSDEDNLQFLPCIIPNCSLDYSCMPAAPPTPPIPNNFSLFDPCYWMYCGEGTCTRNSTYKHTCQCNPGRSNLLNISAFPCYNDCALGSDCSRLGIRIANTTSTPGSSNEGSPATLILPAGKLTWTGILLMSTLPLMWK</sequence>
<dbReference type="Proteomes" id="UP001060085">
    <property type="component" value="Linkage Group LG02"/>
</dbReference>